<proteinExistence type="predicted"/>
<dbReference type="RefSeq" id="WP_099593805.1">
    <property type="nucleotide sequence ID" value="NZ_CP016634.1"/>
</dbReference>
<evidence type="ECO:0000313" key="1">
    <source>
        <dbReference type="EMBL" id="ANY88928.1"/>
    </source>
</evidence>
<gene>
    <name evidence="1" type="ORF">IEC33019_3403</name>
</gene>
<accession>A0A1B2F9G6</accession>
<dbReference type="EMBL" id="CP016634">
    <property type="protein sequence ID" value="ANY88928.1"/>
    <property type="molecule type" value="Genomic_DNA"/>
</dbReference>
<name>A0A1B2F9G6_PSEPU</name>
<sequence length="271" mass="30137">MTTNLEELKQRGQAGAEVQPDVQPFDYLYAVRLVRQANPGLDGQALSSAVEQVKALYLATGSYTAPQNTFQQERFKMHQRHKEEARELARQHGRKAHWLSQKDTDLCILEGLDDIAQGRAPSGTRYLRNRGKGVEYVNKVRSLRNDSQNAKALQSLAGHTVLRTIDESALEVSAMHRGTLSGCLKNVAAHYINAEKLTEQVRREVAKATASLVAEQAATNKRLEIVEAGEHWHTVARRMRSEGQGPSAIAQATGQKLNTVKVYLKRQNKGC</sequence>
<dbReference type="AlphaFoldDB" id="A0A1B2F9G6"/>
<organism evidence="1">
    <name type="scientific">Pseudomonas putida</name>
    <name type="common">Arthrobacter siderocapsulatus</name>
    <dbReference type="NCBI Taxonomy" id="303"/>
    <lineage>
        <taxon>Bacteria</taxon>
        <taxon>Pseudomonadati</taxon>
        <taxon>Pseudomonadota</taxon>
        <taxon>Gammaproteobacteria</taxon>
        <taxon>Pseudomonadales</taxon>
        <taxon>Pseudomonadaceae</taxon>
        <taxon>Pseudomonas</taxon>
    </lineage>
</organism>
<reference evidence="1" key="1">
    <citation type="submission" date="2016-07" db="EMBL/GenBank/DDBJ databases">
        <title>New class B carbapenemase carried by novel plasmid in Pseudomonas putida enviromental strain in eastern Amazonia.</title>
        <authorList>
            <person name="Souza C.O."/>
            <person name="Lima K.V."/>
            <person name="Brasiliense D.M."/>
            <person name="Perez-Chaparro P.J."/>
            <person name="Mamizuka E.M."/>
            <person name="Lima M.O."/>
            <person name="Lima L.N."/>
            <person name="McCulloch J.A."/>
        </authorList>
    </citation>
    <scope>NUCLEOTIDE SEQUENCE [LARGE SCALE GENOMIC DNA]</scope>
    <source>
        <strain evidence="1">IEC33019</strain>
    </source>
</reference>
<protein>
    <submittedName>
        <fullName evidence="1">Uncharacterized protein</fullName>
    </submittedName>
</protein>